<dbReference type="InterPro" id="IPR007400">
    <property type="entry name" value="PrpF-like"/>
</dbReference>
<evidence type="ECO:0000313" key="4">
    <source>
        <dbReference type="Proteomes" id="UP001268036"/>
    </source>
</evidence>
<comment type="caution">
    <text evidence="3">The sequence shown here is derived from an EMBL/GenBank/DDBJ whole genome shotgun (WGS) entry which is preliminary data.</text>
</comment>
<dbReference type="Proteomes" id="UP001268036">
    <property type="component" value="Unassembled WGS sequence"/>
</dbReference>
<name>A0AAJ2BMQ2_9PSED</name>
<dbReference type="EC" id="5.3.2.8" evidence="3"/>
<evidence type="ECO:0000256" key="2">
    <source>
        <dbReference type="ARBA" id="ARBA00023235"/>
    </source>
</evidence>
<gene>
    <name evidence="3" type="ORF">QE440_003591</name>
</gene>
<dbReference type="EMBL" id="JAVJAF010000001">
    <property type="protein sequence ID" value="MDR6235850.1"/>
    <property type="molecule type" value="Genomic_DNA"/>
</dbReference>
<dbReference type="SUPFAM" id="SSF54506">
    <property type="entry name" value="Diaminopimelate epimerase-like"/>
    <property type="match status" value="2"/>
</dbReference>
<comment type="similarity">
    <text evidence="1">Belongs to the PrpF family.</text>
</comment>
<accession>A0AAJ2BMQ2</accession>
<dbReference type="RefSeq" id="WP_309760773.1">
    <property type="nucleotide sequence ID" value="NZ_JAVJAF010000001.1"/>
</dbReference>
<proteinExistence type="inferred from homology"/>
<dbReference type="AlphaFoldDB" id="A0AAJ2BMQ2"/>
<dbReference type="Pfam" id="PF04303">
    <property type="entry name" value="PrpF"/>
    <property type="match status" value="1"/>
</dbReference>
<evidence type="ECO:0000256" key="1">
    <source>
        <dbReference type="ARBA" id="ARBA00007673"/>
    </source>
</evidence>
<evidence type="ECO:0000313" key="3">
    <source>
        <dbReference type="EMBL" id="MDR6235850.1"/>
    </source>
</evidence>
<organism evidence="3 4">
    <name type="scientific">Pseudomonas oryzihabitans</name>
    <dbReference type="NCBI Taxonomy" id="47885"/>
    <lineage>
        <taxon>Bacteria</taxon>
        <taxon>Pseudomonadati</taxon>
        <taxon>Pseudomonadota</taxon>
        <taxon>Gammaproteobacteria</taxon>
        <taxon>Pseudomonadales</taxon>
        <taxon>Pseudomonadaceae</taxon>
        <taxon>Pseudomonas</taxon>
    </lineage>
</organism>
<sequence length="405" mass="42729">MHAKPSPLASPIPELPVHYMRGGTSTGVVIWEPLVPKEEHLRAELLRHLMGVPHTGEAPGNRQITGLGRGPATSNKVFLAHIEETATGQRIVSTLAQLANEHGEIDWSVNCGNMSSALPLWAVDSGLIEVPESGAFDIEIRNTNTGVLTVSRMARETDGRFVATEIPGVMGAFPQVDLFLQSPVGSKTGALLPTGAVVDEIEGVAVSCVDVAVPMVIVAAASLGKTAQEPIAELEADAAFMARLRQLWIEAGLRMQLRRRDGELLTREELARSETIPKVCIVGTPRHGGHLAVRYFTPQTGHGSMAVSGGCCLAAACLLPGSTAHQVAAGVATPTQTYTDIPVSLENPAGLLDTLVTARHGDAGLDIQAAAYRRSAQILMRGQVPLYGASAELTRALQALPGADR</sequence>
<dbReference type="GO" id="GO:0016853">
    <property type="term" value="F:isomerase activity"/>
    <property type="evidence" value="ECO:0007669"/>
    <property type="project" value="UniProtKB-KW"/>
</dbReference>
<dbReference type="Gene3D" id="3.10.310.10">
    <property type="entry name" value="Diaminopimelate Epimerase, Chain A, domain 1"/>
    <property type="match status" value="2"/>
</dbReference>
<keyword evidence="2 3" id="KW-0413">Isomerase</keyword>
<reference evidence="3" key="1">
    <citation type="submission" date="2023-08" db="EMBL/GenBank/DDBJ databases">
        <title>Functional and genomic diversity of the sorghum phyllosphere microbiome.</title>
        <authorList>
            <person name="Shade A."/>
        </authorList>
    </citation>
    <scope>NUCLEOTIDE SEQUENCE</scope>
    <source>
        <strain evidence="3">SORGH_AS_0201</strain>
    </source>
</reference>
<dbReference type="PANTHER" id="PTHR43709:SF2">
    <property type="entry name" value="DUF453 DOMAIN PROTEIN (AFU_ORTHOLOGUE AFUA_6G00360)"/>
    <property type="match status" value="1"/>
</dbReference>
<protein>
    <submittedName>
        <fullName evidence="3">4-oxalomesaconate tautomerase</fullName>
        <ecNumber evidence="3">5.3.2.8</ecNumber>
    </submittedName>
</protein>
<dbReference type="PANTHER" id="PTHR43709">
    <property type="entry name" value="ACONITATE ISOMERASE-RELATED"/>
    <property type="match status" value="1"/>
</dbReference>